<dbReference type="EMBL" id="BAABBO010000002">
    <property type="protein sequence ID" value="GAA3952779.1"/>
    <property type="molecule type" value="Genomic_DNA"/>
</dbReference>
<dbReference type="InterPro" id="IPR029060">
    <property type="entry name" value="PIN-like_dom_sf"/>
</dbReference>
<reference evidence="4" key="1">
    <citation type="journal article" date="2019" name="Int. J. Syst. Evol. Microbiol.">
        <title>The Global Catalogue of Microorganisms (GCM) 10K type strain sequencing project: providing services to taxonomists for standard genome sequencing and annotation.</title>
        <authorList>
            <consortium name="The Broad Institute Genomics Platform"/>
            <consortium name="The Broad Institute Genome Sequencing Center for Infectious Disease"/>
            <person name="Wu L."/>
            <person name="Ma J."/>
        </authorList>
    </citation>
    <scope>NUCLEOTIDE SEQUENCE [LARGE SCALE GENOMIC DNA]</scope>
    <source>
        <strain evidence="4">JCM 17555</strain>
    </source>
</reference>
<dbReference type="CDD" id="cd09873">
    <property type="entry name" value="PIN_Pae0151-like"/>
    <property type="match status" value="1"/>
</dbReference>
<dbReference type="InterPro" id="IPR002716">
    <property type="entry name" value="PIN_dom"/>
</dbReference>
<keyword evidence="4" id="KW-1185">Reference proteome</keyword>
<evidence type="ECO:0000313" key="4">
    <source>
        <dbReference type="Proteomes" id="UP001501337"/>
    </source>
</evidence>
<gene>
    <name evidence="3" type="ORF">GCM10022278_09660</name>
</gene>
<feature type="domain" description="PIN" evidence="2">
    <location>
        <begin position="5"/>
        <end position="132"/>
    </location>
</feature>
<dbReference type="InterPro" id="IPR051619">
    <property type="entry name" value="TypeII_TA_RNase_PINc/VapC"/>
</dbReference>
<evidence type="ECO:0000259" key="2">
    <source>
        <dbReference type="Pfam" id="PF01850"/>
    </source>
</evidence>
<dbReference type="Proteomes" id="UP001501337">
    <property type="component" value="Unassembled WGS sequence"/>
</dbReference>
<dbReference type="PANTHER" id="PTHR35901">
    <property type="entry name" value="RIBONUCLEASE VAPC3"/>
    <property type="match status" value="1"/>
</dbReference>
<dbReference type="SUPFAM" id="SSF88723">
    <property type="entry name" value="PIN domain-like"/>
    <property type="match status" value="1"/>
</dbReference>
<protein>
    <submittedName>
        <fullName evidence="3">Type II toxin-antitoxin system VapC family toxin</fullName>
    </submittedName>
</protein>
<evidence type="ECO:0000256" key="1">
    <source>
        <dbReference type="ARBA" id="ARBA00022842"/>
    </source>
</evidence>
<dbReference type="PANTHER" id="PTHR35901:SF1">
    <property type="entry name" value="EXONUCLEASE VAPC9"/>
    <property type="match status" value="1"/>
</dbReference>
<organism evidence="3 4">
    <name type="scientific">Allohahella marinimesophila</name>
    <dbReference type="NCBI Taxonomy" id="1054972"/>
    <lineage>
        <taxon>Bacteria</taxon>
        <taxon>Pseudomonadati</taxon>
        <taxon>Pseudomonadota</taxon>
        <taxon>Gammaproteobacteria</taxon>
        <taxon>Oceanospirillales</taxon>
        <taxon>Hahellaceae</taxon>
        <taxon>Allohahella</taxon>
    </lineage>
</organism>
<accession>A0ABP7NSI9</accession>
<name>A0ABP7NSI9_9GAMM</name>
<dbReference type="InterPro" id="IPR044153">
    <property type="entry name" value="PIN_Pae0151-like"/>
</dbReference>
<comment type="caution">
    <text evidence="3">The sequence shown here is derived from an EMBL/GenBank/DDBJ whole genome shotgun (WGS) entry which is preliminary data.</text>
</comment>
<evidence type="ECO:0000313" key="3">
    <source>
        <dbReference type="EMBL" id="GAA3952779.1"/>
    </source>
</evidence>
<dbReference type="Pfam" id="PF01850">
    <property type="entry name" value="PIN"/>
    <property type="match status" value="1"/>
</dbReference>
<dbReference type="Gene3D" id="3.40.50.1010">
    <property type="entry name" value="5'-nuclease"/>
    <property type="match status" value="1"/>
</dbReference>
<dbReference type="RefSeq" id="WP_344803886.1">
    <property type="nucleotide sequence ID" value="NZ_BAABBO010000002.1"/>
</dbReference>
<keyword evidence="1" id="KW-0460">Magnesium</keyword>
<proteinExistence type="predicted"/>
<sequence length="142" mass="15757">MTDFVLDNSVAMRWHLASVKSSDQRYAEDVLVSLTESNARVPNLWHLEAANVLLGAEKRGDTSLGEVERFIAQLENLPIKVDPLTANYSFTRVMALARAYKLSSYDAAYLELAIRDGLPIATLDKDLIKAAKKSDVALYLKA</sequence>